<dbReference type="RefSeq" id="WP_171561936.1">
    <property type="nucleotide sequence ID" value="NZ_JABFCS010000001.1"/>
</dbReference>
<reference evidence="1 2" key="2">
    <citation type="submission" date="2020-06" db="EMBL/GenBank/DDBJ databases">
        <title>Ramlibacter rhizophilus sp. nov., isolated from rhizosphere soil of national flower Mugunghwa from South Korea.</title>
        <authorList>
            <person name="Zheng-Fei Y."/>
            <person name="Huan T."/>
        </authorList>
    </citation>
    <scope>NUCLEOTIDE SEQUENCE [LARGE SCALE GENOMIC DNA]</scope>
    <source>
        <strain evidence="1 2">B156</strain>
    </source>
</reference>
<accession>A0A849KJT2</accession>
<gene>
    <name evidence="1" type="ORF">HK415_18825</name>
</gene>
<dbReference type="AlphaFoldDB" id="A0A849KJT2"/>
<dbReference type="Proteomes" id="UP000552954">
    <property type="component" value="Unassembled WGS sequence"/>
</dbReference>
<reference evidence="1 2" key="1">
    <citation type="submission" date="2020-05" db="EMBL/GenBank/DDBJ databases">
        <authorList>
            <person name="Khan S.A."/>
            <person name="Jeon C.O."/>
            <person name="Chun B.H."/>
        </authorList>
    </citation>
    <scope>NUCLEOTIDE SEQUENCE [LARGE SCALE GENOMIC DNA]</scope>
    <source>
        <strain evidence="1 2">B156</strain>
    </source>
</reference>
<proteinExistence type="predicted"/>
<keyword evidence="2" id="KW-1185">Reference proteome</keyword>
<protein>
    <submittedName>
        <fullName evidence="1">Uncharacterized protein</fullName>
    </submittedName>
</protein>
<dbReference type="EMBL" id="JABFCS010000001">
    <property type="protein sequence ID" value="NNU44771.1"/>
    <property type="molecule type" value="Genomic_DNA"/>
</dbReference>
<sequence length="70" mass="7460">MDNTTIEQTNLVNVLTQAGEAIARADELAQLRWVIAGVSTLCVGISPGKGRVVDFLVKNMAADLQGFRTA</sequence>
<evidence type="ECO:0000313" key="2">
    <source>
        <dbReference type="Proteomes" id="UP000552954"/>
    </source>
</evidence>
<organism evidence="1 2">
    <name type="scientific">Ramlibacter montanisoli</name>
    <dbReference type="NCBI Taxonomy" id="2732512"/>
    <lineage>
        <taxon>Bacteria</taxon>
        <taxon>Pseudomonadati</taxon>
        <taxon>Pseudomonadota</taxon>
        <taxon>Betaproteobacteria</taxon>
        <taxon>Burkholderiales</taxon>
        <taxon>Comamonadaceae</taxon>
        <taxon>Ramlibacter</taxon>
    </lineage>
</organism>
<comment type="caution">
    <text evidence="1">The sequence shown here is derived from an EMBL/GenBank/DDBJ whole genome shotgun (WGS) entry which is preliminary data.</text>
</comment>
<name>A0A849KJT2_9BURK</name>
<evidence type="ECO:0000313" key="1">
    <source>
        <dbReference type="EMBL" id="NNU44771.1"/>
    </source>
</evidence>